<sequence>MSRPEAPTALRDFLEIPYDRLEELNLEVKNARTARVPQDQVREQRVKYLTDEKRIKAVTVCFTDLEGRLHMLDYDKKFLLRSADNLTFDGSSVRGFSQQHESDLRLSIDWSAFYWLPSDVFGPGKVLVFAEVRGQDGLPYQADMRARLKDLTAGLYEKEGLVAQFAHEIEGFLFRGRDAERNYPESGAFEFISTGGYYHSLPGDALRRFIDSAAEVQRAMGFGNEKDHPEVAPSQFEMNFVHTEALVAADQVQLYKLLCRQVAQNYDMTASFLPKPVTGINGNGMHTNISLARKGTNLFHDKNGDSGLSAAGWSFTERILNSAPDICLILNGSVNAYRRLDPHFEAPNQIKASATDRGSMVRIPLGNERSARIEVRSVAPDANPYMTVYTLLRTGLEGPLPDQAEIANKRARTRFLPDNINDAIRLFKSSKFVADLLGEQVQTRFAEVKQASAERCPRALGSLIKAAEVQFHHEVTNQYLWNKF</sequence>
<comment type="cofactor">
    <cofactor evidence="1">
        <name>Mg(2+)</name>
        <dbReference type="ChEBI" id="CHEBI:18420"/>
    </cofactor>
</comment>
<dbReference type="EMBL" id="JAQNDN010000025">
    <property type="protein sequence ID" value="MDC0674756.1"/>
    <property type="molecule type" value="Genomic_DNA"/>
</dbReference>
<protein>
    <recommendedName>
        <fullName evidence="9">Glutamine synthetase</fullName>
        <ecNumber evidence="9">6.3.1.2</ecNumber>
    </recommendedName>
</protein>
<accession>A0ABT5BKT3</accession>
<dbReference type="InterPro" id="IPR008147">
    <property type="entry name" value="Gln_synt_N"/>
</dbReference>
<dbReference type="EC" id="6.3.1.2" evidence="9"/>
<reference evidence="11 12" key="1">
    <citation type="submission" date="2022-11" db="EMBL/GenBank/DDBJ databases">
        <title>Minimal conservation of predation-associated metabolite biosynthetic gene clusters underscores biosynthetic potential of Myxococcota including descriptions for ten novel species: Archangium lansinium sp. nov., Myxococcus landrumus sp. nov., Nannocystis bai.</title>
        <authorList>
            <person name="Ahearne A."/>
            <person name="Stevens C."/>
            <person name="Dowd S."/>
        </authorList>
    </citation>
    <scope>NUCLEOTIDE SEQUENCE [LARGE SCALE GENOMIC DNA]</scope>
    <source>
        <strain evidence="11 12">NCELM</strain>
    </source>
</reference>
<dbReference type="InterPro" id="IPR008146">
    <property type="entry name" value="Gln_synth_cat_dom"/>
</dbReference>
<keyword evidence="6" id="KW-0460">Magnesium</keyword>
<dbReference type="Pfam" id="PF03951">
    <property type="entry name" value="Gln-synt_N"/>
    <property type="match status" value="1"/>
</dbReference>
<dbReference type="SUPFAM" id="SSF55931">
    <property type="entry name" value="Glutamine synthetase/guanido kinase"/>
    <property type="match status" value="1"/>
</dbReference>
<comment type="caution">
    <text evidence="11">The sequence shown here is derived from an EMBL/GenBank/DDBJ whole genome shotgun (WGS) entry which is preliminary data.</text>
</comment>
<dbReference type="PANTHER" id="PTHR43785:SF12">
    <property type="entry name" value="TYPE-1 GLUTAMINE SYNTHETASE 2"/>
    <property type="match status" value="1"/>
</dbReference>
<dbReference type="Gene3D" id="3.30.590.10">
    <property type="entry name" value="Glutamine synthetase/guanido kinase, catalytic domain"/>
    <property type="match status" value="1"/>
</dbReference>
<feature type="domain" description="GS catalytic" evidence="10">
    <location>
        <begin position="144"/>
        <end position="484"/>
    </location>
</feature>
<organism evidence="11 12">
    <name type="scientific">Nannocystis radixulma</name>
    <dbReference type="NCBI Taxonomy" id="2995305"/>
    <lineage>
        <taxon>Bacteria</taxon>
        <taxon>Pseudomonadati</taxon>
        <taxon>Myxococcota</taxon>
        <taxon>Polyangia</taxon>
        <taxon>Nannocystales</taxon>
        <taxon>Nannocystaceae</taxon>
        <taxon>Nannocystis</taxon>
    </lineage>
</organism>
<dbReference type="InterPro" id="IPR036651">
    <property type="entry name" value="Gln_synt_N_sf"/>
</dbReference>
<dbReference type="PROSITE" id="PS51987">
    <property type="entry name" value="GS_CATALYTIC"/>
    <property type="match status" value="1"/>
</dbReference>
<comment type="catalytic activity">
    <reaction evidence="9">
        <text>L-glutamate + NH4(+) + ATP = L-glutamine + ADP + phosphate + H(+)</text>
        <dbReference type="Rhea" id="RHEA:16169"/>
        <dbReference type="ChEBI" id="CHEBI:15378"/>
        <dbReference type="ChEBI" id="CHEBI:28938"/>
        <dbReference type="ChEBI" id="CHEBI:29985"/>
        <dbReference type="ChEBI" id="CHEBI:30616"/>
        <dbReference type="ChEBI" id="CHEBI:43474"/>
        <dbReference type="ChEBI" id="CHEBI:58359"/>
        <dbReference type="ChEBI" id="CHEBI:456216"/>
        <dbReference type="EC" id="6.3.1.2"/>
    </reaction>
</comment>
<keyword evidence="3 9" id="KW-0436">Ligase</keyword>
<dbReference type="InterPro" id="IPR027302">
    <property type="entry name" value="Gln_synth_N_conserv_site"/>
</dbReference>
<evidence type="ECO:0000256" key="5">
    <source>
        <dbReference type="ARBA" id="ARBA00022840"/>
    </source>
</evidence>
<dbReference type="Gene3D" id="3.10.20.70">
    <property type="entry name" value="Glutamine synthetase, N-terminal domain"/>
    <property type="match status" value="1"/>
</dbReference>
<name>A0ABT5BKT3_9BACT</name>
<evidence type="ECO:0000256" key="2">
    <source>
        <dbReference type="ARBA" id="ARBA00009897"/>
    </source>
</evidence>
<gene>
    <name evidence="11" type="ORF">POL58_43810</name>
</gene>
<dbReference type="SMART" id="SM01230">
    <property type="entry name" value="Gln-synt_C"/>
    <property type="match status" value="1"/>
</dbReference>
<dbReference type="PROSITE" id="PS00181">
    <property type="entry name" value="GLNA_ATP"/>
    <property type="match status" value="1"/>
</dbReference>
<dbReference type="RefSeq" id="WP_272009243.1">
    <property type="nucleotide sequence ID" value="NZ_JAQNDN010000025.1"/>
</dbReference>
<dbReference type="Pfam" id="PF00120">
    <property type="entry name" value="Gln-synt_C"/>
    <property type="match status" value="1"/>
</dbReference>
<evidence type="ECO:0000256" key="7">
    <source>
        <dbReference type="PROSITE-ProRule" id="PRU01331"/>
    </source>
</evidence>
<keyword evidence="4 9" id="KW-0547">Nucleotide-binding</keyword>
<dbReference type="InterPro" id="IPR014746">
    <property type="entry name" value="Gln_synth/guanido_kin_cat_dom"/>
</dbReference>
<keyword evidence="5 9" id="KW-0067">ATP-binding</keyword>
<comment type="similarity">
    <text evidence="2 7 8">Belongs to the glutamine synthetase family.</text>
</comment>
<evidence type="ECO:0000313" key="12">
    <source>
        <dbReference type="Proteomes" id="UP001217838"/>
    </source>
</evidence>
<evidence type="ECO:0000256" key="4">
    <source>
        <dbReference type="ARBA" id="ARBA00022741"/>
    </source>
</evidence>
<dbReference type="PROSITE" id="PS00180">
    <property type="entry name" value="GLNA_1"/>
    <property type="match status" value="1"/>
</dbReference>
<dbReference type="PANTHER" id="PTHR43785">
    <property type="entry name" value="GAMMA-GLUTAMYLPUTRESCINE SYNTHETASE"/>
    <property type="match status" value="1"/>
</dbReference>
<evidence type="ECO:0000256" key="6">
    <source>
        <dbReference type="ARBA" id="ARBA00022842"/>
    </source>
</evidence>
<dbReference type="SUPFAM" id="SSF54368">
    <property type="entry name" value="Glutamine synthetase, N-terminal domain"/>
    <property type="match status" value="1"/>
</dbReference>
<evidence type="ECO:0000256" key="9">
    <source>
        <dbReference type="RuleBase" id="RU004356"/>
    </source>
</evidence>
<proteinExistence type="inferred from homology"/>
<dbReference type="InterPro" id="IPR027303">
    <property type="entry name" value="Gln_synth_gly_rich_site"/>
</dbReference>
<keyword evidence="12" id="KW-1185">Reference proteome</keyword>
<evidence type="ECO:0000313" key="11">
    <source>
        <dbReference type="EMBL" id="MDC0674756.1"/>
    </source>
</evidence>
<evidence type="ECO:0000256" key="8">
    <source>
        <dbReference type="RuleBase" id="RU000384"/>
    </source>
</evidence>
<evidence type="ECO:0000259" key="10">
    <source>
        <dbReference type="PROSITE" id="PS51987"/>
    </source>
</evidence>
<evidence type="ECO:0000256" key="3">
    <source>
        <dbReference type="ARBA" id="ARBA00022598"/>
    </source>
</evidence>
<dbReference type="Proteomes" id="UP001217838">
    <property type="component" value="Unassembled WGS sequence"/>
</dbReference>
<evidence type="ECO:0000256" key="1">
    <source>
        <dbReference type="ARBA" id="ARBA00001946"/>
    </source>
</evidence>